<keyword evidence="2" id="KW-0812">Transmembrane</keyword>
<evidence type="ECO:0000256" key="1">
    <source>
        <dbReference type="SAM" id="MobiDB-lite"/>
    </source>
</evidence>
<dbReference type="Pfam" id="PF05437">
    <property type="entry name" value="AzlD"/>
    <property type="match status" value="1"/>
</dbReference>
<dbReference type="EMBL" id="JAFFZE010000009">
    <property type="protein sequence ID" value="MCT2583172.1"/>
    <property type="molecule type" value="Genomic_DNA"/>
</dbReference>
<feature type="transmembrane region" description="Helical" evidence="2">
    <location>
        <begin position="80"/>
        <end position="98"/>
    </location>
</feature>
<gene>
    <name evidence="3" type="ORF">JT362_08605</name>
</gene>
<dbReference type="Proteomes" id="UP001156441">
    <property type="component" value="Unassembled WGS sequence"/>
</dbReference>
<keyword evidence="2" id="KW-1133">Transmembrane helix</keyword>
<dbReference type="RefSeq" id="WP_260190549.1">
    <property type="nucleotide sequence ID" value="NZ_JAFFZE010000009.1"/>
</dbReference>
<feature type="region of interest" description="Disordered" evidence="1">
    <location>
        <begin position="30"/>
        <end position="49"/>
    </location>
</feature>
<evidence type="ECO:0000313" key="4">
    <source>
        <dbReference type="Proteomes" id="UP001156441"/>
    </source>
</evidence>
<evidence type="ECO:0000256" key="2">
    <source>
        <dbReference type="SAM" id="Phobius"/>
    </source>
</evidence>
<keyword evidence="4" id="KW-1185">Reference proteome</keyword>
<comment type="caution">
    <text evidence="3">The sequence shown here is derived from an EMBL/GenBank/DDBJ whole genome shotgun (WGS) entry which is preliminary data.</text>
</comment>
<sequence length="124" mass="12352">MNLTAILVLAAGTYAFRAAGPLLRARLTSRVPPSRRASREPHAPETGEAALPPRVSEVLSVAATVLLVALVATSALTDGAAFAGVALPAGVLAGGLLAWRKAPFVVVVIVAAGVAAGLRALGVP</sequence>
<dbReference type="InterPro" id="IPR008407">
    <property type="entry name" value="Brnchd-chn_aa_trnsp_AzlD"/>
</dbReference>
<evidence type="ECO:0000313" key="3">
    <source>
        <dbReference type="EMBL" id="MCT2583172.1"/>
    </source>
</evidence>
<organism evidence="3 4">
    <name type="scientific">Actinophytocola gossypii</name>
    <dbReference type="NCBI Taxonomy" id="2812003"/>
    <lineage>
        <taxon>Bacteria</taxon>
        <taxon>Bacillati</taxon>
        <taxon>Actinomycetota</taxon>
        <taxon>Actinomycetes</taxon>
        <taxon>Pseudonocardiales</taxon>
        <taxon>Pseudonocardiaceae</taxon>
    </lineage>
</organism>
<name>A0ABT2J5N8_9PSEU</name>
<protein>
    <submittedName>
        <fullName evidence="3">AzlD domain-containing protein</fullName>
    </submittedName>
</protein>
<feature type="transmembrane region" description="Helical" evidence="2">
    <location>
        <begin position="55"/>
        <end position="73"/>
    </location>
</feature>
<keyword evidence="2" id="KW-0472">Membrane</keyword>
<reference evidence="3 4" key="1">
    <citation type="submission" date="2021-02" db="EMBL/GenBank/DDBJ databases">
        <title>Actinophytocola xerophila sp. nov., isolated from soil of cotton cropping field.</title>
        <authorList>
            <person name="Huang R."/>
            <person name="Chen X."/>
            <person name="Ge X."/>
            <person name="Liu W."/>
        </authorList>
    </citation>
    <scope>NUCLEOTIDE SEQUENCE [LARGE SCALE GENOMIC DNA]</scope>
    <source>
        <strain evidence="3 4">S1-96</strain>
    </source>
</reference>
<accession>A0ABT2J5N8</accession>
<feature type="transmembrane region" description="Helical" evidence="2">
    <location>
        <begin position="104"/>
        <end position="122"/>
    </location>
</feature>
<proteinExistence type="predicted"/>